<gene>
    <name evidence="2" type="ORF">PS273GM_12850</name>
</gene>
<keyword evidence="2" id="KW-0808">Transferase</keyword>
<dbReference type="PROSITE" id="PS50206">
    <property type="entry name" value="RHODANESE_3"/>
    <property type="match status" value="1"/>
</dbReference>
<name>A0A172WRI4_STUST</name>
<dbReference type="InterPro" id="IPR036873">
    <property type="entry name" value="Rhodanese-like_dom_sf"/>
</dbReference>
<evidence type="ECO:0000313" key="3">
    <source>
        <dbReference type="Proteomes" id="UP000077787"/>
    </source>
</evidence>
<feature type="domain" description="Rhodanese" evidence="1">
    <location>
        <begin position="15"/>
        <end position="105"/>
    </location>
</feature>
<dbReference type="Pfam" id="PF00581">
    <property type="entry name" value="Rhodanese"/>
    <property type="match status" value="1"/>
</dbReference>
<protein>
    <submittedName>
        <fullName evidence="2">Sulfurtransferase</fullName>
    </submittedName>
</protein>
<reference evidence="2 3" key="1">
    <citation type="submission" date="2016-05" db="EMBL/GenBank/DDBJ databases">
        <title>Genome sequence of Pseudomonas stutzeri 273 and identification of the exopolysaccharide biosynthesis locus.</title>
        <authorList>
            <person name="Wu S."/>
            <person name="Sun C."/>
        </authorList>
    </citation>
    <scope>NUCLEOTIDE SEQUENCE [LARGE SCALE GENOMIC DNA]</scope>
    <source>
        <strain evidence="2 3">273</strain>
    </source>
</reference>
<accession>A0A172WRI4</accession>
<sequence length="108" mass="12156">MSRISICELAEWQAADRAFTLLDVRRTSVRLADAEEIPDAHWRDPEAVFTWKDQVSRDRPVIVYCAKGREISQGIAATLEAMGLDARFLIDGFAGWYGAGRPTRSISR</sequence>
<dbReference type="InterPro" id="IPR001763">
    <property type="entry name" value="Rhodanese-like_dom"/>
</dbReference>
<dbReference type="GO" id="GO:0016740">
    <property type="term" value="F:transferase activity"/>
    <property type="evidence" value="ECO:0007669"/>
    <property type="project" value="UniProtKB-KW"/>
</dbReference>
<dbReference type="AlphaFoldDB" id="A0A172WRI4"/>
<dbReference type="SMART" id="SM00450">
    <property type="entry name" value="RHOD"/>
    <property type="match status" value="1"/>
</dbReference>
<dbReference type="SUPFAM" id="SSF52821">
    <property type="entry name" value="Rhodanese/Cell cycle control phosphatase"/>
    <property type="match status" value="1"/>
</dbReference>
<dbReference type="EMBL" id="CP015641">
    <property type="protein sequence ID" value="ANF25966.1"/>
    <property type="molecule type" value="Genomic_DNA"/>
</dbReference>
<dbReference type="Gene3D" id="3.40.250.10">
    <property type="entry name" value="Rhodanese-like domain"/>
    <property type="match status" value="1"/>
</dbReference>
<evidence type="ECO:0000313" key="2">
    <source>
        <dbReference type="EMBL" id="ANF25966.1"/>
    </source>
</evidence>
<dbReference type="OrthoDB" id="9811849at2"/>
<evidence type="ECO:0000259" key="1">
    <source>
        <dbReference type="PROSITE" id="PS50206"/>
    </source>
</evidence>
<organism evidence="2 3">
    <name type="scientific">Stutzerimonas stutzeri</name>
    <name type="common">Pseudomonas stutzeri</name>
    <dbReference type="NCBI Taxonomy" id="316"/>
    <lineage>
        <taxon>Bacteria</taxon>
        <taxon>Pseudomonadati</taxon>
        <taxon>Pseudomonadota</taxon>
        <taxon>Gammaproteobacteria</taxon>
        <taxon>Pseudomonadales</taxon>
        <taxon>Pseudomonadaceae</taxon>
        <taxon>Stutzerimonas</taxon>
    </lineage>
</organism>
<proteinExistence type="predicted"/>
<dbReference type="RefSeq" id="WP_042924886.1">
    <property type="nucleotide sequence ID" value="NZ_CP015641.1"/>
</dbReference>
<dbReference type="Proteomes" id="UP000077787">
    <property type="component" value="Chromosome"/>
</dbReference>